<organism evidence="1 2">
    <name type="scientific">Glutamicibacter nicotianae</name>
    <name type="common">Arthrobacter nicotianae</name>
    <dbReference type="NCBI Taxonomy" id="37929"/>
    <lineage>
        <taxon>Bacteria</taxon>
        <taxon>Bacillati</taxon>
        <taxon>Actinomycetota</taxon>
        <taxon>Actinomycetes</taxon>
        <taxon>Micrococcales</taxon>
        <taxon>Micrococcaceae</taxon>
        <taxon>Glutamicibacter</taxon>
    </lineage>
</organism>
<evidence type="ECO:0000313" key="2">
    <source>
        <dbReference type="Proteomes" id="UP000316242"/>
    </source>
</evidence>
<evidence type="ECO:0000313" key="1">
    <source>
        <dbReference type="EMBL" id="GEC13517.1"/>
    </source>
</evidence>
<keyword evidence="2" id="KW-1185">Reference proteome</keyword>
<dbReference type="EMBL" id="BJNE01000014">
    <property type="protein sequence ID" value="GEC13517.1"/>
    <property type="molecule type" value="Genomic_DNA"/>
</dbReference>
<dbReference type="Proteomes" id="UP000316242">
    <property type="component" value="Unassembled WGS sequence"/>
</dbReference>
<proteinExistence type="predicted"/>
<protein>
    <submittedName>
        <fullName evidence="1">Uncharacterized protein</fullName>
    </submittedName>
</protein>
<accession>A0ABQ0RNX4</accession>
<comment type="caution">
    <text evidence="1">The sequence shown here is derived from an EMBL/GenBank/DDBJ whole genome shotgun (WGS) entry which is preliminary data.</text>
</comment>
<sequence>MELQAPSWLGSTLDDRLAREEEFGCLDGANQFDRFAWVVDPQGDCRVQVRLGLPGQGASRSLRTENQVDTESPAYRSQAINSGAGLRQGFDEDAEFVNDDYQARQDWAWFSEILIFGNVAATVIRQKLFAPMHFMLQLL</sequence>
<gene>
    <name evidence="1" type="ORF">ANI01nite_27200</name>
</gene>
<name>A0ABQ0RNX4_GLUNI</name>
<reference evidence="1 2" key="1">
    <citation type="submission" date="2019-06" db="EMBL/GenBank/DDBJ databases">
        <title>Whole genome shotgun sequence of Glutamicibacter nicotianae NBRC 14234.</title>
        <authorList>
            <person name="Hosoyama A."/>
            <person name="Uohara A."/>
            <person name="Ohji S."/>
            <person name="Ichikawa N."/>
        </authorList>
    </citation>
    <scope>NUCLEOTIDE SEQUENCE [LARGE SCALE GENOMIC DNA]</scope>
    <source>
        <strain evidence="1 2">NBRC 14234</strain>
    </source>
</reference>